<dbReference type="SUPFAM" id="SSF55103">
    <property type="entry name" value="FAD-linked oxidases, C-terminal domain"/>
    <property type="match status" value="1"/>
</dbReference>
<evidence type="ECO:0000256" key="3">
    <source>
        <dbReference type="ARBA" id="ARBA00022723"/>
    </source>
</evidence>
<keyword evidence="3" id="KW-0479">Metal-binding</keyword>
<dbReference type="EMBL" id="JAGGJA010000007">
    <property type="protein sequence ID" value="MCW9707663.1"/>
    <property type="molecule type" value="Genomic_DNA"/>
</dbReference>
<comment type="caution">
    <text evidence="10">The sequence shown here is derived from an EMBL/GenBank/DDBJ whole genome shotgun (WGS) entry which is preliminary data.</text>
</comment>
<evidence type="ECO:0000256" key="7">
    <source>
        <dbReference type="ARBA" id="ARBA00023014"/>
    </source>
</evidence>
<dbReference type="InterPro" id="IPR006094">
    <property type="entry name" value="Oxid_FAD_bind_N"/>
</dbReference>
<dbReference type="Gene3D" id="1.10.45.10">
    <property type="entry name" value="Vanillyl-alcohol Oxidase, Chain A, domain 4"/>
    <property type="match status" value="1"/>
</dbReference>
<dbReference type="InterPro" id="IPR004113">
    <property type="entry name" value="FAD-bd_oxidored_4_C"/>
</dbReference>
<dbReference type="InterPro" id="IPR016164">
    <property type="entry name" value="FAD-linked_Oxase-like_C"/>
</dbReference>
<keyword evidence="5" id="KW-0560">Oxidoreductase</keyword>
<evidence type="ECO:0000256" key="6">
    <source>
        <dbReference type="ARBA" id="ARBA00023004"/>
    </source>
</evidence>
<proteinExistence type="predicted"/>
<evidence type="ECO:0000259" key="8">
    <source>
        <dbReference type="PROSITE" id="PS51379"/>
    </source>
</evidence>
<evidence type="ECO:0000259" key="9">
    <source>
        <dbReference type="PROSITE" id="PS51387"/>
    </source>
</evidence>
<evidence type="ECO:0000256" key="4">
    <source>
        <dbReference type="ARBA" id="ARBA00022827"/>
    </source>
</evidence>
<dbReference type="PROSITE" id="PS00198">
    <property type="entry name" value="4FE4S_FER_1"/>
    <property type="match status" value="1"/>
</dbReference>
<evidence type="ECO:0000313" key="11">
    <source>
        <dbReference type="Proteomes" id="UP001207918"/>
    </source>
</evidence>
<evidence type="ECO:0000256" key="2">
    <source>
        <dbReference type="ARBA" id="ARBA00022630"/>
    </source>
</evidence>
<keyword evidence="6" id="KW-0408">Iron</keyword>
<evidence type="ECO:0000256" key="5">
    <source>
        <dbReference type="ARBA" id="ARBA00023002"/>
    </source>
</evidence>
<keyword evidence="11" id="KW-1185">Reference proteome</keyword>
<dbReference type="PANTHER" id="PTHR11748">
    <property type="entry name" value="D-LACTATE DEHYDROGENASE"/>
    <property type="match status" value="1"/>
</dbReference>
<feature type="domain" description="4Fe-4S ferredoxin-type" evidence="8">
    <location>
        <begin position="607"/>
        <end position="639"/>
    </location>
</feature>
<dbReference type="PANTHER" id="PTHR11748:SF119">
    <property type="entry name" value="D-2-HYDROXYGLUTARATE DEHYDROGENASE"/>
    <property type="match status" value="1"/>
</dbReference>
<dbReference type="InterPro" id="IPR009051">
    <property type="entry name" value="Helical_ferredxn"/>
</dbReference>
<feature type="domain" description="FAD-binding PCMH-type" evidence="9">
    <location>
        <begin position="29"/>
        <end position="266"/>
    </location>
</feature>
<comment type="cofactor">
    <cofactor evidence="1">
        <name>FAD</name>
        <dbReference type="ChEBI" id="CHEBI:57692"/>
    </cofactor>
</comment>
<dbReference type="SUPFAM" id="SSF46548">
    <property type="entry name" value="alpha-helical ferredoxin"/>
    <property type="match status" value="1"/>
</dbReference>
<keyword evidence="2" id="KW-0285">Flavoprotein</keyword>
<keyword evidence="7" id="KW-0411">Iron-sulfur</keyword>
<dbReference type="PROSITE" id="PS51379">
    <property type="entry name" value="4FE4S_FER_2"/>
    <property type="match status" value="1"/>
</dbReference>
<dbReference type="InterPro" id="IPR017900">
    <property type="entry name" value="4Fe4S_Fe_S_CS"/>
</dbReference>
<protein>
    <submittedName>
        <fullName evidence="10">FAD-binding protein</fullName>
    </submittedName>
</protein>
<sequence>MDTKTASEQVTLYTDEQTRRLYATDASSYQELPEAVAYPKNTQDIIDLIQYARANNTPVTARGAGTSLAGQTTGNGIIMDIGRKMNRIVNIDARKQTAHVQPGVIRDTLNREAAAHSLLFGPDTATTSRCMIGGMIGNNSCGLFSIKHKTTREHVLEIDAVLSDGSRATFKPLSEEELQQKMELDSLEGDIYRQMVSLIRDHKEKILANYPHPEVIRRNTGYALDRLCEMEPFTEGGRPFNLAELLCGSEGTLAVTASAKLNLVQRDPHSILLTPQFSSIRAAMEATVEAVKMDPAAVELIDDIILDATKNNIEQKKNRFFLEGEPKAVLIIQFDGDDPNQLRAKAQELGDRLKTLGLSSSSPVITDPEKIDRVWELRKAGLGLLMGLGAEGRTPTFCEDTAVRVPDLPDYVDDFQRILDKHDSKCVFYAHASVGELHLRPVINLKKEKEIEKMKVMAGEIADLVRKYRGSLSGEHGDGRTRAPYIEKVLGSEMMPLLKQVKQIWDPQNLLNPGKIVDPKPMEADLRYSPSYRPPEVNTTFNWRREEGFADAVELCNGAGVCRKLADSGGTMCPSYMATKREKDSTRGRANLFRQLFSGRQAEAFQSEELRDALDLCLSCKACKSECPANVDMARMKAEFMQGWHEENGISLHERFFGQAGTLYPLASLFPKLSNWMLKQPVVKELLQQWIGIDKRRDLPAFATETFMDWFSNRSNTNRPTSNAEAGRSVVLLIDIFTNYHDPDIGKAAVQFLEATGHRVIVPEIHELGRPQLSKGMVDHAKQVLDQSLPVLTNYAEQGYPIIGLEPSELLTLRDEYLDLCDDDQLPAAQQVAEQSVTFEEFVASTLQTNSPPGTSNKVYIHGHCHAKALIGNTAVEDALQAAGYETEILQTGCCGMAGSFGYEENHYEVSMDIGELTLFPALRKLPDDALICAPGFSCRHQINDGVDRKAVHPAELVAKSLTT</sequence>
<keyword evidence="4" id="KW-0274">FAD</keyword>
<evidence type="ECO:0000313" key="10">
    <source>
        <dbReference type="EMBL" id="MCW9707663.1"/>
    </source>
</evidence>
<gene>
    <name evidence="10" type="ORF">J6I44_12420</name>
</gene>
<dbReference type="Pfam" id="PF02913">
    <property type="entry name" value="FAD-oxidase_C"/>
    <property type="match status" value="1"/>
</dbReference>
<dbReference type="Gene3D" id="3.30.465.10">
    <property type="match status" value="1"/>
</dbReference>
<dbReference type="InterPro" id="IPR016169">
    <property type="entry name" value="FAD-bd_PCMH_sub2"/>
</dbReference>
<dbReference type="Gene3D" id="3.30.70.2740">
    <property type="match status" value="1"/>
</dbReference>
<accession>A0ABT3PP73</accession>
<dbReference type="RefSeq" id="WP_265766450.1">
    <property type="nucleotide sequence ID" value="NZ_JAGGJA010000007.1"/>
</dbReference>
<dbReference type="PROSITE" id="PS51387">
    <property type="entry name" value="FAD_PCMH"/>
    <property type="match status" value="1"/>
</dbReference>
<dbReference type="Pfam" id="PF13183">
    <property type="entry name" value="Fer4_8"/>
    <property type="match status" value="1"/>
</dbReference>
<dbReference type="Pfam" id="PF01565">
    <property type="entry name" value="FAD_binding_4"/>
    <property type="match status" value="1"/>
</dbReference>
<organism evidence="10 11">
    <name type="scientific">Fodinibius salsisoli</name>
    <dbReference type="NCBI Taxonomy" id="2820877"/>
    <lineage>
        <taxon>Bacteria</taxon>
        <taxon>Pseudomonadati</taxon>
        <taxon>Balneolota</taxon>
        <taxon>Balneolia</taxon>
        <taxon>Balneolales</taxon>
        <taxon>Balneolaceae</taxon>
        <taxon>Fodinibius</taxon>
    </lineage>
</organism>
<name>A0ABT3PP73_9BACT</name>
<dbReference type="SUPFAM" id="SSF56176">
    <property type="entry name" value="FAD-binding/transporter-associated domain-like"/>
    <property type="match status" value="1"/>
</dbReference>
<dbReference type="Proteomes" id="UP001207918">
    <property type="component" value="Unassembled WGS sequence"/>
</dbReference>
<dbReference type="Gene3D" id="1.10.1060.10">
    <property type="entry name" value="Alpha-helical ferredoxin"/>
    <property type="match status" value="1"/>
</dbReference>
<reference evidence="10 11" key="1">
    <citation type="submission" date="2021-03" db="EMBL/GenBank/DDBJ databases">
        <title>Aliifodinibius sp. nov., a new bacterium isolated from saline soil.</title>
        <authorList>
            <person name="Galisteo C."/>
            <person name="De La Haba R."/>
            <person name="Sanchez-Porro C."/>
            <person name="Ventosa A."/>
        </authorList>
    </citation>
    <scope>NUCLEOTIDE SEQUENCE [LARGE SCALE GENOMIC DNA]</scope>
    <source>
        <strain evidence="10 11">1BSP15-2V2</strain>
    </source>
</reference>
<dbReference type="InterPro" id="IPR016166">
    <property type="entry name" value="FAD-bd_PCMH"/>
</dbReference>
<evidence type="ECO:0000256" key="1">
    <source>
        <dbReference type="ARBA" id="ARBA00001974"/>
    </source>
</evidence>
<dbReference type="InterPro" id="IPR036318">
    <property type="entry name" value="FAD-bd_PCMH-like_sf"/>
</dbReference>
<dbReference type="InterPro" id="IPR017896">
    <property type="entry name" value="4Fe4S_Fe-S-bd"/>
</dbReference>
<dbReference type="InterPro" id="IPR016171">
    <property type="entry name" value="Vanillyl_alc_oxidase_C-sub2"/>
</dbReference>